<evidence type="ECO:0008006" key="3">
    <source>
        <dbReference type="Google" id="ProtNLM"/>
    </source>
</evidence>
<evidence type="ECO:0000313" key="1">
    <source>
        <dbReference type="EMBL" id="GAA0317806.1"/>
    </source>
</evidence>
<name>A0ABN0VUV9_9ACTN</name>
<dbReference type="Proteomes" id="UP001501822">
    <property type="component" value="Unassembled WGS sequence"/>
</dbReference>
<dbReference type="EMBL" id="BAAABM010000007">
    <property type="protein sequence ID" value="GAA0317806.1"/>
    <property type="molecule type" value="Genomic_DNA"/>
</dbReference>
<proteinExistence type="predicted"/>
<dbReference type="RefSeq" id="WP_252800022.1">
    <property type="nucleotide sequence ID" value="NZ_JAMXMX010000004.1"/>
</dbReference>
<accession>A0ABN0VUV9</accession>
<protein>
    <recommendedName>
        <fullName evidence="3">DUF5753 domain-containing protein</fullName>
    </recommendedName>
</protein>
<keyword evidence="2" id="KW-1185">Reference proteome</keyword>
<evidence type="ECO:0000313" key="2">
    <source>
        <dbReference type="Proteomes" id="UP001501822"/>
    </source>
</evidence>
<gene>
    <name evidence="1" type="ORF">GCM10010151_04600</name>
</gene>
<comment type="caution">
    <text evidence="1">The sequence shown here is derived from an EMBL/GenBank/DDBJ whole genome shotgun (WGS) entry which is preliminary data.</text>
</comment>
<sequence length="47" mass="5038">MEGPAGALYVESVEAERIAGMYDRLEKAALTESESVGFVAALAEEFE</sequence>
<reference evidence="1 2" key="1">
    <citation type="journal article" date="2019" name="Int. J. Syst. Evol. Microbiol.">
        <title>The Global Catalogue of Microorganisms (GCM) 10K type strain sequencing project: providing services to taxonomists for standard genome sequencing and annotation.</title>
        <authorList>
            <consortium name="The Broad Institute Genomics Platform"/>
            <consortium name="The Broad Institute Genome Sequencing Center for Infectious Disease"/>
            <person name="Wu L."/>
            <person name="Ma J."/>
        </authorList>
    </citation>
    <scope>NUCLEOTIDE SEQUENCE [LARGE SCALE GENOMIC DNA]</scope>
    <source>
        <strain evidence="1 2">JCM 3146</strain>
    </source>
</reference>
<organism evidence="1 2">
    <name type="scientific">Actinoallomurus spadix</name>
    <dbReference type="NCBI Taxonomy" id="79912"/>
    <lineage>
        <taxon>Bacteria</taxon>
        <taxon>Bacillati</taxon>
        <taxon>Actinomycetota</taxon>
        <taxon>Actinomycetes</taxon>
        <taxon>Streptosporangiales</taxon>
        <taxon>Thermomonosporaceae</taxon>
        <taxon>Actinoallomurus</taxon>
    </lineage>
</organism>